<reference evidence="3" key="1">
    <citation type="journal article" date="2019" name="Int. J. Syst. Evol. Microbiol.">
        <title>The Global Catalogue of Microorganisms (GCM) 10K type strain sequencing project: providing services to taxonomists for standard genome sequencing and annotation.</title>
        <authorList>
            <consortium name="The Broad Institute Genomics Platform"/>
            <consortium name="The Broad Institute Genome Sequencing Center for Infectious Disease"/>
            <person name="Wu L."/>
            <person name="Ma J."/>
        </authorList>
    </citation>
    <scope>NUCLEOTIDE SEQUENCE [LARGE SCALE GENOMIC DNA]</scope>
    <source>
        <strain evidence="3">CGMCC 1.15288</strain>
    </source>
</reference>
<gene>
    <name evidence="2" type="ORF">GCM10007423_12220</name>
</gene>
<evidence type="ECO:0000313" key="3">
    <source>
        <dbReference type="Proteomes" id="UP000600214"/>
    </source>
</evidence>
<accession>A0ABQ1YI91</accession>
<dbReference type="PANTHER" id="PTHR43781">
    <property type="entry name" value="SACCHAROPINE DEHYDROGENASE"/>
    <property type="match status" value="1"/>
</dbReference>
<name>A0ABQ1YI91_9BACT</name>
<dbReference type="PANTHER" id="PTHR43781:SF1">
    <property type="entry name" value="SACCHAROPINE DEHYDROGENASE"/>
    <property type="match status" value="1"/>
</dbReference>
<organism evidence="2 3">
    <name type="scientific">Dyadobacter endophyticus</name>
    <dbReference type="NCBI Taxonomy" id="1749036"/>
    <lineage>
        <taxon>Bacteria</taxon>
        <taxon>Pseudomonadati</taxon>
        <taxon>Bacteroidota</taxon>
        <taxon>Cytophagia</taxon>
        <taxon>Cytophagales</taxon>
        <taxon>Spirosomataceae</taxon>
        <taxon>Dyadobacter</taxon>
    </lineage>
</organism>
<dbReference type="Gene3D" id="3.40.50.720">
    <property type="entry name" value="NAD(P)-binding Rossmann-like Domain"/>
    <property type="match status" value="1"/>
</dbReference>
<dbReference type="EMBL" id="BMIA01000001">
    <property type="protein sequence ID" value="GGH26893.1"/>
    <property type="molecule type" value="Genomic_DNA"/>
</dbReference>
<protein>
    <submittedName>
        <fullName evidence="2">Membrane protein</fullName>
    </submittedName>
</protein>
<feature type="domain" description="Saccharopine dehydrogenase NADP binding" evidence="1">
    <location>
        <begin position="13"/>
        <end position="130"/>
    </location>
</feature>
<evidence type="ECO:0000313" key="2">
    <source>
        <dbReference type="EMBL" id="GGH26893.1"/>
    </source>
</evidence>
<dbReference type="InterPro" id="IPR036291">
    <property type="entry name" value="NAD(P)-bd_dom_sf"/>
</dbReference>
<dbReference type="RefSeq" id="WP_188929681.1">
    <property type="nucleotide sequence ID" value="NZ_BMIA01000001.1"/>
</dbReference>
<evidence type="ECO:0000259" key="1">
    <source>
        <dbReference type="Pfam" id="PF03435"/>
    </source>
</evidence>
<dbReference type="Pfam" id="PF03435">
    <property type="entry name" value="Sacchrp_dh_NADP"/>
    <property type="match status" value="1"/>
</dbReference>
<comment type="caution">
    <text evidence="2">The sequence shown here is derived from an EMBL/GenBank/DDBJ whole genome shotgun (WGS) entry which is preliminary data.</text>
</comment>
<keyword evidence="3" id="KW-1185">Reference proteome</keyword>
<proteinExistence type="predicted"/>
<dbReference type="SUPFAM" id="SSF51735">
    <property type="entry name" value="NAD(P)-binding Rossmann-fold domains"/>
    <property type="match status" value="1"/>
</dbReference>
<sequence>MLTKQDPGKGKLLIYGATGHTGKMICQEAIKCGLNFEIAGRNRRKLLALSQQLSVPFHVFSVEDKTEWSKALAEKTCLLNIAGPFSETAEMAMQACITNGVHYVDITAEVDIYRLAESRNAAAVAAGIMILPGAGLFSTYDPLVVHTAKRVEAPAALRTAFQYSGGFTPGSIASSANIINAGVLVRKNGSIQRLDHSTPANFDFGEGPMECLPTPLGGVVLCYRSTGIPDIEEYFQMKLPVADGEQAQKPIQDGQEQADLWEAPSKILVEITGADGDKVKSLAIMQAGYMPTVKAAIQVASRVLHGSFKTGFQSPASVYGEELLQDLDVRIVDL</sequence>
<dbReference type="InterPro" id="IPR005097">
    <property type="entry name" value="Sacchrp_dh_NADP-bd"/>
</dbReference>
<dbReference type="Proteomes" id="UP000600214">
    <property type="component" value="Unassembled WGS sequence"/>
</dbReference>